<evidence type="ECO:0000256" key="6">
    <source>
        <dbReference type="SAM" id="SignalP"/>
    </source>
</evidence>
<evidence type="ECO:0000256" key="5">
    <source>
        <dbReference type="SAM" id="Phobius"/>
    </source>
</evidence>
<evidence type="ECO:0000256" key="3">
    <source>
        <dbReference type="ARBA" id="ARBA00023136"/>
    </source>
</evidence>
<dbReference type="GO" id="GO:0005886">
    <property type="term" value="C:plasma membrane"/>
    <property type="evidence" value="ECO:0007669"/>
    <property type="project" value="UniProtKB-SubCell"/>
</dbReference>
<dbReference type="RefSeq" id="WP_281734638.1">
    <property type="nucleotide sequence ID" value="NZ_JAKETQ010000001.1"/>
</dbReference>
<comment type="subcellular location">
    <subcellularLocation>
        <location evidence="1">Cell membrane</location>
    </subcellularLocation>
</comment>
<sequence>MAAILLVAAASSAWAQESAPLGGRASPAMLKEFFPTADRFELSEGEPPYYRVYAGEEQVGYLYSTLDVVRARSYSSTPFDAIVGMDMAGNLTGAKVIKFHDPYLQGFPERVERLGNFMDAHVGYSVEATTPAPLKPDFVQGTTVSARTMRAGILDAGRVILQANDPRPQVTEPTLDRQGFGLRNWKQLLEMGAVSDRVVTFGDVAAAFAADGVTPAAMDVPLDKAKPESRYTELVFALVTPSIIGRNVLIPDAYAKVQAAPDDVVMLAVMSGGYYDFRGSQYQSAEFGHKFDRVRLVQGDLKLDFHESDFERVGASLGFSGGPILSEAGLFTIPLSSGFDPFAPFDLVLMVQATDAAGAEHIVEFPVAYKVPNEALLLPYVAPLPAWAEAWLASWLDLAILAVALTALTLIFVFQARLSQNRQLHKWIRNGFLVFTLVWLGWIAGGQLSIVHIVNYLKGPFDGADLGFYLAEPLIVVISIYVLLSLFLIGRGVFCGWLCPFGALQELTSKLGRLLRLPVWNPSEKMQRWMWLPKYGLAALVIGTAFAAPEVLASVEEVEPFKTAITSTFTRPWPYVAYAVALLVMGLFTERFFCRFLCPLGGVLALGDRLHLFTFLKRRPQCGTGGCHLCERSCPVKAIESSGKIIMSECFQCLDCQVEYYDDHRCPPLAQARKQRERSARVSTHEPLVLTRNGTTPPATA</sequence>
<dbReference type="PANTHER" id="PTHR30224">
    <property type="entry name" value="ELECTRON TRANSPORT PROTEIN"/>
    <property type="match status" value="1"/>
</dbReference>
<feature type="transmembrane region" description="Helical" evidence="5">
    <location>
        <begin position="575"/>
        <end position="594"/>
    </location>
</feature>
<dbReference type="InterPro" id="IPR052378">
    <property type="entry name" value="NosR_regulator"/>
</dbReference>
<evidence type="ECO:0000256" key="2">
    <source>
        <dbReference type="ARBA" id="ARBA00022475"/>
    </source>
</evidence>
<dbReference type="PIRSF" id="PIRSF036354">
    <property type="entry name" value="NosR"/>
    <property type="match status" value="1"/>
</dbReference>
<feature type="transmembrane region" description="Helical" evidence="5">
    <location>
        <begin position="432"/>
        <end position="454"/>
    </location>
</feature>
<keyword evidence="3 5" id="KW-0472">Membrane</keyword>
<dbReference type="Proteomes" id="UP001156140">
    <property type="component" value="Unassembled WGS sequence"/>
</dbReference>
<proteinExistence type="predicted"/>
<dbReference type="PANTHER" id="PTHR30224:SF4">
    <property type="entry name" value="ELECTRON TRANSPORT PROTEIN YCCM-RELATED"/>
    <property type="match status" value="1"/>
</dbReference>
<feature type="compositionally biased region" description="Polar residues" evidence="4">
    <location>
        <begin position="692"/>
        <end position="701"/>
    </location>
</feature>
<keyword evidence="5" id="KW-0812">Transmembrane</keyword>
<feature type="transmembrane region" description="Helical" evidence="5">
    <location>
        <begin position="535"/>
        <end position="555"/>
    </location>
</feature>
<comment type="caution">
    <text evidence="8">The sequence shown here is derived from an EMBL/GenBank/DDBJ whole genome shotgun (WGS) entry which is preliminary data.</text>
</comment>
<accession>A0AA41U9L7</accession>
<protein>
    <submittedName>
        <fullName evidence="8">4Fe-4S binding protein</fullName>
    </submittedName>
</protein>
<feature type="chain" id="PRO_5041378128" evidence="6">
    <location>
        <begin position="16"/>
        <end position="701"/>
    </location>
</feature>
<dbReference type="EMBL" id="JALAZD010000001">
    <property type="protein sequence ID" value="MCI0125398.1"/>
    <property type="molecule type" value="Genomic_DNA"/>
</dbReference>
<feature type="region of interest" description="Disordered" evidence="4">
    <location>
        <begin position="677"/>
        <end position="701"/>
    </location>
</feature>
<dbReference type="Pfam" id="PF12801">
    <property type="entry name" value="Fer4_5"/>
    <property type="match status" value="2"/>
</dbReference>
<evidence type="ECO:0000313" key="9">
    <source>
        <dbReference type="Proteomes" id="UP001156140"/>
    </source>
</evidence>
<keyword evidence="5" id="KW-1133">Transmembrane helix</keyword>
<dbReference type="AlphaFoldDB" id="A0AA41U9L7"/>
<keyword evidence="6" id="KW-0732">Signal</keyword>
<evidence type="ECO:0000256" key="4">
    <source>
        <dbReference type="SAM" id="MobiDB-lite"/>
    </source>
</evidence>
<organism evidence="8 9">
    <name type="scientific">Paradevosia shaoguanensis</name>
    <dbReference type="NCBI Taxonomy" id="1335043"/>
    <lineage>
        <taxon>Bacteria</taxon>
        <taxon>Pseudomonadati</taxon>
        <taxon>Pseudomonadota</taxon>
        <taxon>Alphaproteobacteria</taxon>
        <taxon>Hyphomicrobiales</taxon>
        <taxon>Devosiaceae</taxon>
        <taxon>Paradevosia</taxon>
    </lineage>
</organism>
<evidence type="ECO:0000313" key="8">
    <source>
        <dbReference type="EMBL" id="MCI0125398.1"/>
    </source>
</evidence>
<keyword evidence="2" id="KW-1003">Cell membrane</keyword>
<gene>
    <name evidence="8" type="ORF">ML536_01005</name>
</gene>
<dbReference type="GO" id="GO:0003677">
    <property type="term" value="F:DNA binding"/>
    <property type="evidence" value="ECO:0007669"/>
    <property type="project" value="InterPro"/>
</dbReference>
<reference evidence="8" key="1">
    <citation type="submission" date="2022-03" db="EMBL/GenBank/DDBJ databases">
        <title>The complete genome sequence of a Methyloterrigena soli.</title>
        <authorList>
            <person name="Zi Z."/>
        </authorList>
    </citation>
    <scope>NUCLEOTIDE SEQUENCE</scope>
    <source>
        <strain evidence="8">M48</strain>
    </source>
</reference>
<dbReference type="InterPro" id="IPR011399">
    <property type="entry name" value="NosR"/>
</dbReference>
<dbReference type="SUPFAM" id="SSF54862">
    <property type="entry name" value="4Fe-4S ferredoxins"/>
    <property type="match status" value="1"/>
</dbReference>
<dbReference type="PROSITE" id="PS51379">
    <property type="entry name" value="4FE4S_FER_2"/>
    <property type="match status" value="1"/>
</dbReference>
<feature type="domain" description="4Fe-4S ferredoxin-type" evidence="7">
    <location>
        <begin position="613"/>
        <end position="644"/>
    </location>
</feature>
<feature type="transmembrane region" description="Helical" evidence="5">
    <location>
        <begin position="466"/>
        <end position="489"/>
    </location>
</feature>
<dbReference type="GO" id="GO:0045893">
    <property type="term" value="P:positive regulation of DNA-templated transcription"/>
    <property type="evidence" value="ECO:0007669"/>
    <property type="project" value="InterPro"/>
</dbReference>
<evidence type="ECO:0000259" key="7">
    <source>
        <dbReference type="PROSITE" id="PS51379"/>
    </source>
</evidence>
<keyword evidence="9" id="KW-1185">Reference proteome</keyword>
<feature type="transmembrane region" description="Helical" evidence="5">
    <location>
        <begin position="390"/>
        <end position="412"/>
    </location>
</feature>
<evidence type="ECO:0000256" key="1">
    <source>
        <dbReference type="ARBA" id="ARBA00004236"/>
    </source>
</evidence>
<feature type="signal peptide" evidence="6">
    <location>
        <begin position="1"/>
        <end position="15"/>
    </location>
</feature>
<dbReference type="InterPro" id="IPR017896">
    <property type="entry name" value="4Fe4S_Fe-S-bd"/>
</dbReference>
<name>A0AA41U9L7_9HYPH</name>